<dbReference type="InterPro" id="IPR009003">
    <property type="entry name" value="Peptidase_S1_PA"/>
</dbReference>
<keyword evidence="3 10" id="KW-0732">Signal</keyword>
<feature type="active site" description="Charge relay system" evidence="8">
    <location>
        <position position="333"/>
    </location>
</feature>
<dbReference type="SUPFAM" id="SSF54806">
    <property type="entry name" value="Alpha-lytic protease prodomain"/>
    <property type="match status" value="1"/>
</dbReference>
<name>A0A1G8YET7_ACTMZ</name>
<keyword evidence="13" id="KW-1185">Reference proteome</keyword>
<feature type="active site" description="Charge relay system" evidence="8">
    <location>
        <position position="252"/>
    </location>
</feature>
<dbReference type="Gene3D" id="3.30.300.50">
    <property type="match status" value="2"/>
</dbReference>
<dbReference type="GO" id="GO:0005576">
    <property type="term" value="C:extracellular region"/>
    <property type="evidence" value="ECO:0007669"/>
    <property type="project" value="InterPro"/>
</dbReference>
<feature type="domain" description="Peptidase S1A alpha-lytic prodomain" evidence="11">
    <location>
        <begin position="124"/>
        <end position="180"/>
    </location>
</feature>
<dbReference type="InterPro" id="IPR037295">
    <property type="entry name" value="Alpha-lytic_protease_prodomain"/>
</dbReference>
<evidence type="ECO:0000313" key="13">
    <source>
        <dbReference type="Proteomes" id="UP000199213"/>
    </source>
</evidence>
<gene>
    <name evidence="12" type="ORF">SAMN04487820_103390</name>
</gene>
<comment type="similarity">
    <text evidence="1">Belongs to the peptidase S1 family.</text>
</comment>
<evidence type="ECO:0000256" key="9">
    <source>
        <dbReference type="PIRSR" id="PIRSR001134-2"/>
    </source>
</evidence>
<evidence type="ECO:0000256" key="5">
    <source>
        <dbReference type="ARBA" id="ARBA00022825"/>
    </source>
</evidence>
<evidence type="ECO:0000256" key="4">
    <source>
        <dbReference type="ARBA" id="ARBA00022801"/>
    </source>
</evidence>
<dbReference type="Proteomes" id="UP000199213">
    <property type="component" value="Unassembled WGS sequence"/>
</dbReference>
<sequence>MQRKMPGRIAASAILAAGTLTAMTAPATADSANVSEDPSPRHASTMMQAMQRDLGLSHAQAEQRLDAEAVARQAADGMADKLGSSFGGFHYDADLGKLVVGVTDRSEFDRVRAEDAVPRLVDDSKAQLRAANTTLNRNAKRAPESVTGWYVDTTSNSVVLTTEKGTADRATEFVASTGVDSDSVSVVESAEQPRTYADVIGGQRYTINGSTVCSVGFAVSGGFVSAGHCGSTGDSTGSPSGTFAGSSFPGNDYSYVQTGSDDTLRPWVDQYDGYASIVSGSQEAAVGSSVCRSGQTTGWHCGTIQAKNQTVSYPSGTVYGLTRTDVCAEPGDSGGSFISGGQAQGMTSGGSGDCTSGGTTYFQPVNEALNAYGVSLVTG</sequence>
<dbReference type="AlphaFoldDB" id="A0A1G8YET7"/>
<organism evidence="12 13">
    <name type="scientific">Actinopolyspora mzabensis</name>
    <dbReference type="NCBI Taxonomy" id="995066"/>
    <lineage>
        <taxon>Bacteria</taxon>
        <taxon>Bacillati</taxon>
        <taxon>Actinomycetota</taxon>
        <taxon>Actinomycetes</taxon>
        <taxon>Actinopolysporales</taxon>
        <taxon>Actinopolysporaceae</taxon>
        <taxon>Actinopolyspora</taxon>
    </lineage>
</organism>
<dbReference type="InterPro" id="IPR035070">
    <property type="entry name" value="Streptogrisin_prodomain"/>
</dbReference>
<evidence type="ECO:0000256" key="10">
    <source>
        <dbReference type="SAM" id="SignalP"/>
    </source>
</evidence>
<feature type="disulfide bond" evidence="9">
    <location>
        <begin position="327"/>
        <end position="354"/>
    </location>
</feature>
<dbReference type="EMBL" id="FNFM01000003">
    <property type="protein sequence ID" value="SDK00735.1"/>
    <property type="molecule type" value="Genomic_DNA"/>
</dbReference>
<evidence type="ECO:0000256" key="7">
    <source>
        <dbReference type="ARBA" id="ARBA00023157"/>
    </source>
</evidence>
<dbReference type="PRINTS" id="PR00861">
    <property type="entry name" value="ALYTICPTASE"/>
</dbReference>
<dbReference type="InterPro" id="IPR043504">
    <property type="entry name" value="Peptidase_S1_PA_chymotrypsin"/>
</dbReference>
<evidence type="ECO:0000313" key="12">
    <source>
        <dbReference type="EMBL" id="SDK00735.1"/>
    </source>
</evidence>
<dbReference type="RefSeq" id="WP_092627147.1">
    <property type="nucleotide sequence ID" value="NZ_FNFM01000003.1"/>
</dbReference>
<accession>A0A1G8YET7</accession>
<feature type="active site" description="Charge relay system" evidence="8">
    <location>
        <position position="228"/>
    </location>
</feature>
<keyword evidence="7 9" id="KW-1015">Disulfide bond</keyword>
<keyword evidence="6" id="KW-0865">Zymogen</keyword>
<feature type="disulfide bond" evidence="9">
    <location>
        <begin position="291"/>
        <end position="301"/>
    </location>
</feature>
<evidence type="ECO:0000259" key="11">
    <source>
        <dbReference type="Pfam" id="PF02983"/>
    </source>
</evidence>
<dbReference type="CDD" id="cd21112">
    <property type="entry name" value="alphaLP-like"/>
    <property type="match status" value="1"/>
</dbReference>
<keyword evidence="5" id="KW-0720">Serine protease</keyword>
<evidence type="ECO:0000256" key="6">
    <source>
        <dbReference type="ARBA" id="ARBA00023145"/>
    </source>
</evidence>
<keyword evidence="2" id="KW-0645">Protease</keyword>
<dbReference type="InterPro" id="IPR001316">
    <property type="entry name" value="Pept_S1A_streptogrisin"/>
</dbReference>
<dbReference type="InterPro" id="IPR004236">
    <property type="entry name" value="Pept_S1_alpha_lytic"/>
</dbReference>
<feature type="disulfide bond" evidence="9">
    <location>
        <begin position="213"/>
        <end position="229"/>
    </location>
</feature>
<dbReference type="GO" id="GO:0004252">
    <property type="term" value="F:serine-type endopeptidase activity"/>
    <property type="evidence" value="ECO:0007669"/>
    <property type="project" value="InterPro"/>
</dbReference>
<dbReference type="SUPFAM" id="SSF50494">
    <property type="entry name" value="Trypsin-like serine proteases"/>
    <property type="match status" value="1"/>
</dbReference>
<reference evidence="13" key="1">
    <citation type="submission" date="2016-10" db="EMBL/GenBank/DDBJ databases">
        <authorList>
            <person name="Varghese N."/>
            <person name="Submissions S."/>
        </authorList>
    </citation>
    <scope>NUCLEOTIDE SEQUENCE [LARGE SCALE GENOMIC DNA]</scope>
    <source>
        <strain evidence="13">DSM 45460</strain>
    </source>
</reference>
<dbReference type="GO" id="GO:0006508">
    <property type="term" value="P:proteolysis"/>
    <property type="evidence" value="ECO:0007669"/>
    <property type="project" value="UniProtKB-KW"/>
</dbReference>
<evidence type="ECO:0000256" key="8">
    <source>
        <dbReference type="PIRSR" id="PIRSR001134-1"/>
    </source>
</evidence>
<keyword evidence="4" id="KW-0378">Hydrolase</keyword>
<dbReference type="Pfam" id="PF02983">
    <property type="entry name" value="Pro_Al_protease"/>
    <property type="match status" value="1"/>
</dbReference>
<proteinExistence type="inferred from homology"/>
<evidence type="ECO:0000256" key="2">
    <source>
        <dbReference type="ARBA" id="ARBA00022670"/>
    </source>
</evidence>
<dbReference type="Gene3D" id="2.40.10.10">
    <property type="entry name" value="Trypsin-like serine proteases"/>
    <property type="match status" value="2"/>
</dbReference>
<feature type="signal peptide" evidence="10">
    <location>
        <begin position="1"/>
        <end position="29"/>
    </location>
</feature>
<feature type="chain" id="PRO_5011552173" evidence="10">
    <location>
        <begin position="30"/>
        <end position="379"/>
    </location>
</feature>
<dbReference type="OrthoDB" id="8781117at2"/>
<dbReference type="PIRSF" id="PIRSF001134">
    <property type="entry name" value="Streptogrisin"/>
    <property type="match status" value="1"/>
</dbReference>
<evidence type="ECO:0000256" key="3">
    <source>
        <dbReference type="ARBA" id="ARBA00022729"/>
    </source>
</evidence>
<evidence type="ECO:0000256" key="1">
    <source>
        <dbReference type="ARBA" id="ARBA00007664"/>
    </source>
</evidence>
<protein>
    <submittedName>
        <fullName evidence="12">Streptogrisin C</fullName>
    </submittedName>
</protein>